<evidence type="ECO:0000256" key="1">
    <source>
        <dbReference type="SAM" id="SignalP"/>
    </source>
</evidence>
<dbReference type="GeneID" id="28843367"/>
<reference evidence="2 3" key="1">
    <citation type="submission" date="2016-03" db="EMBL/GenBank/DDBJ databases">
        <title>Comparative genomics of Pseudogymnoascus destructans, the fungus causing white-nose syndrome of bats.</title>
        <authorList>
            <person name="Palmer J.M."/>
            <person name="Drees K.P."/>
            <person name="Foster J.T."/>
            <person name="Lindner D.L."/>
        </authorList>
    </citation>
    <scope>NUCLEOTIDE SEQUENCE [LARGE SCALE GENOMIC DNA]</scope>
    <source>
        <strain evidence="2 3">UAMH 10579</strain>
    </source>
</reference>
<protein>
    <recommendedName>
        <fullName evidence="4">CDP-diacylglycerol phosphatidylhydrolase</fullName>
    </recommendedName>
</protein>
<gene>
    <name evidence="2" type="ORF">VE01_09981</name>
</gene>
<evidence type="ECO:0000313" key="2">
    <source>
        <dbReference type="EMBL" id="OBT92210.2"/>
    </source>
</evidence>
<accession>A0A1B8G8P2</accession>
<dbReference type="RefSeq" id="XP_018125943.2">
    <property type="nucleotide sequence ID" value="XM_018279388.2"/>
</dbReference>
<organism evidence="2 3">
    <name type="scientific">Pseudogymnoascus verrucosus</name>
    <dbReference type="NCBI Taxonomy" id="342668"/>
    <lineage>
        <taxon>Eukaryota</taxon>
        <taxon>Fungi</taxon>
        <taxon>Dikarya</taxon>
        <taxon>Ascomycota</taxon>
        <taxon>Pezizomycotina</taxon>
        <taxon>Leotiomycetes</taxon>
        <taxon>Thelebolales</taxon>
        <taxon>Thelebolaceae</taxon>
        <taxon>Pseudogymnoascus</taxon>
    </lineage>
</organism>
<dbReference type="Proteomes" id="UP000091956">
    <property type="component" value="Unassembled WGS sequence"/>
</dbReference>
<dbReference type="EMBL" id="KV460271">
    <property type="protein sequence ID" value="OBT92210.2"/>
    <property type="molecule type" value="Genomic_DNA"/>
</dbReference>
<feature type="signal peptide" evidence="1">
    <location>
        <begin position="1"/>
        <end position="20"/>
    </location>
</feature>
<proteinExistence type="predicted"/>
<feature type="chain" id="PRO_5015167959" description="CDP-diacylglycerol phosphatidylhydrolase" evidence="1">
    <location>
        <begin position="21"/>
        <end position="299"/>
    </location>
</feature>
<name>A0A1B8G8P2_9PEZI</name>
<sequence>MKFKSAIIALALVLPMQTRADTCSSDEISRMDVATGCDCATSFPDTNCGDCPLQPCGSPQKVITPKGMLKTCSHGCVNSNDECDACFLWFKSLCNCIKRLENGDNTDCISSDDLSQGPPNHPIWMLLNSRTLITTTQLVPGILELDQVKDSDGGFRLGQQVLQQNLKFSRVYGALALNSVYTRNEEQIHIHLCDVQMSKLRDLLSSLKRSDYNTLSSVTLPTTDFKHGSAMSCRIASAPGTIIDVARDLNHYLQSTVAKAPQSCDQYYVGAGVITDWYDHSWACVTTGTRSAEELFCHT</sequence>
<keyword evidence="1" id="KW-0732">Signal</keyword>
<evidence type="ECO:0000313" key="3">
    <source>
        <dbReference type="Proteomes" id="UP000091956"/>
    </source>
</evidence>
<evidence type="ECO:0008006" key="4">
    <source>
        <dbReference type="Google" id="ProtNLM"/>
    </source>
</evidence>
<dbReference type="AlphaFoldDB" id="A0A1B8G8P2"/>
<reference evidence="3" key="2">
    <citation type="journal article" date="2018" name="Nat. Commun.">
        <title>Extreme sensitivity to ultraviolet light in the fungal pathogen causing white-nose syndrome of bats.</title>
        <authorList>
            <person name="Palmer J.M."/>
            <person name="Drees K.P."/>
            <person name="Foster J.T."/>
            <person name="Lindner D.L."/>
        </authorList>
    </citation>
    <scope>NUCLEOTIDE SEQUENCE [LARGE SCALE GENOMIC DNA]</scope>
    <source>
        <strain evidence="3">UAMH 10579</strain>
    </source>
</reference>
<keyword evidence="3" id="KW-1185">Reference proteome</keyword>